<accession>A0ACC1HIS5</accession>
<keyword evidence="2" id="KW-1185">Reference proteome</keyword>
<feature type="non-terminal residue" evidence="1">
    <location>
        <position position="1"/>
    </location>
</feature>
<evidence type="ECO:0000313" key="1">
    <source>
        <dbReference type="EMBL" id="KAJ1676424.1"/>
    </source>
</evidence>
<comment type="caution">
    <text evidence="1">The sequence shown here is derived from an EMBL/GenBank/DDBJ whole genome shotgun (WGS) entry which is preliminary data.</text>
</comment>
<dbReference type="EMBL" id="JAMZIH010004128">
    <property type="protein sequence ID" value="KAJ1676424.1"/>
    <property type="molecule type" value="Genomic_DNA"/>
</dbReference>
<name>A0ACC1HIS5_9FUNG</name>
<reference evidence="1" key="1">
    <citation type="submission" date="2022-06" db="EMBL/GenBank/DDBJ databases">
        <title>Phylogenomic reconstructions and comparative analyses of Kickxellomycotina fungi.</title>
        <authorList>
            <person name="Reynolds N.K."/>
            <person name="Stajich J.E."/>
            <person name="Barry K."/>
            <person name="Grigoriev I.V."/>
            <person name="Crous P."/>
            <person name="Smith M.E."/>
        </authorList>
    </citation>
    <scope>NUCLEOTIDE SEQUENCE</scope>
    <source>
        <strain evidence="1">RSA 2271</strain>
    </source>
</reference>
<dbReference type="Proteomes" id="UP001145114">
    <property type="component" value="Unassembled WGS sequence"/>
</dbReference>
<evidence type="ECO:0000313" key="2">
    <source>
        <dbReference type="Proteomes" id="UP001145114"/>
    </source>
</evidence>
<protein>
    <submittedName>
        <fullName evidence="1">Uncharacterized protein</fullName>
    </submittedName>
</protein>
<feature type="non-terminal residue" evidence="1">
    <location>
        <position position="98"/>
    </location>
</feature>
<sequence>YLSNSWLIRITSNGRYLLAPTLNGQVFVFHLATGQVTAVLRDHESLEVRDVKFHPFRKLLFTCSDDGMVKVYTQSSTTHGQKVDLGVTCDDTNSTGEV</sequence>
<proteinExistence type="predicted"/>
<organism evidence="1 2">
    <name type="scientific">Spiromyces aspiralis</name>
    <dbReference type="NCBI Taxonomy" id="68401"/>
    <lineage>
        <taxon>Eukaryota</taxon>
        <taxon>Fungi</taxon>
        <taxon>Fungi incertae sedis</taxon>
        <taxon>Zoopagomycota</taxon>
        <taxon>Kickxellomycotina</taxon>
        <taxon>Kickxellomycetes</taxon>
        <taxon>Kickxellales</taxon>
        <taxon>Kickxellaceae</taxon>
        <taxon>Spiromyces</taxon>
    </lineage>
</organism>
<gene>
    <name evidence="1" type="ORF">EV182_008216</name>
</gene>